<comment type="caution">
    <text evidence="5">The sequence shown here is derived from an EMBL/GenBank/DDBJ whole genome shotgun (WGS) entry which is preliminary data.</text>
</comment>
<keyword evidence="3" id="KW-0677">Repeat</keyword>
<sequence length="186" mass="20348">MIHALSDVQSNNIGNDTLIWQYAVILKGAVIGNNCKINCHCLIENDVIIGDYVTIKPGVQIWDGIHIEDNVFIGPNVTFTNDMVPRSKSVNTGFDLKRTLIKKGASIGANSTVIAGIEIGEYSFIGAGSVVTKSVAPFTVWYGNPATHRGYVTVDGVLLNLDFVDKKSNEKYKFQNEKLVKDDKVS</sequence>
<evidence type="ECO:0000256" key="2">
    <source>
        <dbReference type="ARBA" id="ARBA00022679"/>
    </source>
</evidence>
<dbReference type="CDD" id="cd03358">
    <property type="entry name" value="LbH_WxcM_N_like"/>
    <property type="match status" value="1"/>
</dbReference>
<dbReference type="PROSITE" id="PS00101">
    <property type="entry name" value="HEXAPEP_TRANSFERASES"/>
    <property type="match status" value="1"/>
</dbReference>
<dbReference type="PANTHER" id="PTHR43300:SF4">
    <property type="entry name" value="ACYL-[ACYL-CARRIER-PROTEIN]--UDP-N-ACETYLGLUCOSAMINE O-ACYLTRANSFERASE"/>
    <property type="match status" value="1"/>
</dbReference>
<dbReference type="InterPro" id="IPR018357">
    <property type="entry name" value="Hexapep_transf_CS"/>
</dbReference>
<evidence type="ECO:0008006" key="7">
    <source>
        <dbReference type="Google" id="ProtNLM"/>
    </source>
</evidence>
<dbReference type="InterPro" id="IPR050179">
    <property type="entry name" value="Trans_hexapeptide_repeat"/>
</dbReference>
<dbReference type="RefSeq" id="WP_188417553.1">
    <property type="nucleotide sequence ID" value="NZ_BMDO01000007.1"/>
</dbReference>
<evidence type="ECO:0000256" key="1">
    <source>
        <dbReference type="ARBA" id="ARBA00007274"/>
    </source>
</evidence>
<dbReference type="Pfam" id="PF00132">
    <property type="entry name" value="Hexapep"/>
    <property type="match status" value="3"/>
</dbReference>
<dbReference type="EMBL" id="BMDO01000007">
    <property type="protein sequence ID" value="GGI51464.1"/>
    <property type="molecule type" value="Genomic_DNA"/>
</dbReference>
<dbReference type="AlphaFoldDB" id="A0A917JD09"/>
<keyword evidence="4" id="KW-0012">Acyltransferase</keyword>
<evidence type="ECO:0000313" key="5">
    <source>
        <dbReference type="EMBL" id="GGI51464.1"/>
    </source>
</evidence>
<keyword evidence="2" id="KW-0808">Transferase</keyword>
<dbReference type="GO" id="GO:0016746">
    <property type="term" value="F:acyltransferase activity"/>
    <property type="evidence" value="ECO:0007669"/>
    <property type="project" value="UniProtKB-KW"/>
</dbReference>
<evidence type="ECO:0000256" key="4">
    <source>
        <dbReference type="ARBA" id="ARBA00023315"/>
    </source>
</evidence>
<evidence type="ECO:0000256" key="3">
    <source>
        <dbReference type="ARBA" id="ARBA00022737"/>
    </source>
</evidence>
<dbReference type="SUPFAM" id="SSF51161">
    <property type="entry name" value="Trimeric LpxA-like enzymes"/>
    <property type="match status" value="1"/>
</dbReference>
<protein>
    <recommendedName>
        <fullName evidence="7">N-acetyltransferase</fullName>
    </recommendedName>
</protein>
<dbReference type="Proteomes" id="UP000662074">
    <property type="component" value="Unassembled WGS sequence"/>
</dbReference>
<dbReference type="PANTHER" id="PTHR43300">
    <property type="entry name" value="ACETYLTRANSFERASE"/>
    <property type="match status" value="1"/>
</dbReference>
<dbReference type="InterPro" id="IPR001451">
    <property type="entry name" value="Hexapep"/>
</dbReference>
<accession>A0A917JD09</accession>
<dbReference type="InterPro" id="IPR011004">
    <property type="entry name" value="Trimer_LpxA-like_sf"/>
</dbReference>
<gene>
    <name evidence="5" type="ORF">GCM10011425_26760</name>
</gene>
<dbReference type="Gene3D" id="2.160.10.10">
    <property type="entry name" value="Hexapeptide repeat proteins"/>
    <property type="match status" value="1"/>
</dbReference>
<reference evidence="5" key="1">
    <citation type="journal article" date="2014" name="Int. J. Syst. Evol. Microbiol.">
        <title>Complete genome sequence of Corynebacterium casei LMG S-19264T (=DSM 44701T), isolated from a smear-ripened cheese.</title>
        <authorList>
            <consortium name="US DOE Joint Genome Institute (JGI-PGF)"/>
            <person name="Walter F."/>
            <person name="Albersmeier A."/>
            <person name="Kalinowski J."/>
            <person name="Ruckert C."/>
        </authorList>
    </citation>
    <scope>NUCLEOTIDE SEQUENCE</scope>
    <source>
        <strain evidence="5">CCM 8711</strain>
    </source>
</reference>
<organism evidence="5 6">
    <name type="scientific">Mucilaginibacter galii</name>
    <dbReference type="NCBI Taxonomy" id="2005073"/>
    <lineage>
        <taxon>Bacteria</taxon>
        <taxon>Pseudomonadati</taxon>
        <taxon>Bacteroidota</taxon>
        <taxon>Sphingobacteriia</taxon>
        <taxon>Sphingobacteriales</taxon>
        <taxon>Sphingobacteriaceae</taxon>
        <taxon>Mucilaginibacter</taxon>
    </lineage>
</organism>
<reference evidence="5" key="2">
    <citation type="submission" date="2020-09" db="EMBL/GenBank/DDBJ databases">
        <authorList>
            <person name="Sun Q."/>
            <person name="Sedlacek I."/>
        </authorList>
    </citation>
    <scope>NUCLEOTIDE SEQUENCE</scope>
    <source>
        <strain evidence="5">CCM 8711</strain>
    </source>
</reference>
<evidence type="ECO:0000313" key="6">
    <source>
        <dbReference type="Proteomes" id="UP000662074"/>
    </source>
</evidence>
<proteinExistence type="inferred from homology"/>
<comment type="similarity">
    <text evidence="1">Belongs to the transferase hexapeptide repeat family.</text>
</comment>
<keyword evidence="6" id="KW-1185">Reference proteome</keyword>
<name>A0A917JD09_9SPHI</name>